<gene>
    <name evidence="1" type="ORF">GJR95_15335</name>
</gene>
<dbReference type="Proteomes" id="UP000464577">
    <property type="component" value="Chromosome"/>
</dbReference>
<evidence type="ECO:0000313" key="2">
    <source>
        <dbReference type="Proteomes" id="UP000464577"/>
    </source>
</evidence>
<keyword evidence="2" id="KW-1185">Reference proteome</keyword>
<dbReference type="RefSeq" id="WP_162386714.1">
    <property type="nucleotide sequence ID" value="NZ_CP045997.1"/>
</dbReference>
<proteinExistence type="predicted"/>
<dbReference type="EMBL" id="CP045997">
    <property type="protein sequence ID" value="QHV96306.1"/>
    <property type="molecule type" value="Genomic_DNA"/>
</dbReference>
<organism evidence="1 2">
    <name type="scientific">Spirosoma endbachense</name>
    <dbReference type="NCBI Taxonomy" id="2666025"/>
    <lineage>
        <taxon>Bacteria</taxon>
        <taxon>Pseudomonadati</taxon>
        <taxon>Bacteroidota</taxon>
        <taxon>Cytophagia</taxon>
        <taxon>Cytophagales</taxon>
        <taxon>Cytophagaceae</taxon>
        <taxon>Spirosoma</taxon>
    </lineage>
</organism>
<sequence length="211" mass="22845">MGAINRNGILYELAKRVITPAVAEVPGTFNPASGQFEGGSPAVPAVTEEYETGVQCGIEVEIDPNPLITIPHTRTAKLVESRDEEDLHKLVTIRIVYYDLDGVPMLESIRNNEALSVDAKTYQSTLFASYQLAPKSTRGSYMMPSTLEIVYPDESGNYPEGAIPEILLYQNVTDAQVQAMGIVPAGVVSSQQRVYAMTIVGIRAIVARAGI</sequence>
<protein>
    <submittedName>
        <fullName evidence="1">Uncharacterized protein</fullName>
    </submittedName>
</protein>
<reference evidence="1 2" key="1">
    <citation type="submission" date="2019-11" db="EMBL/GenBank/DDBJ databases">
        <title>Spirosoma endbachense sp. nov., isolated from a natural salt meadow.</title>
        <authorList>
            <person name="Rojas J."/>
            <person name="Ambika Manirajan B."/>
            <person name="Ratering S."/>
            <person name="Suarez C."/>
            <person name="Geissler-Plaum R."/>
            <person name="Schnell S."/>
        </authorList>
    </citation>
    <scope>NUCLEOTIDE SEQUENCE [LARGE SCALE GENOMIC DNA]</scope>
    <source>
        <strain evidence="1 2">I-24</strain>
    </source>
</reference>
<name>A0A6P1VY25_9BACT</name>
<evidence type="ECO:0000313" key="1">
    <source>
        <dbReference type="EMBL" id="QHV96306.1"/>
    </source>
</evidence>
<dbReference type="KEGG" id="senf:GJR95_15335"/>
<accession>A0A6P1VY25</accession>
<dbReference type="AlphaFoldDB" id="A0A6P1VY25"/>